<dbReference type="InterPro" id="IPR011444">
    <property type="entry name" value="DUF1549"/>
</dbReference>
<feature type="domain" description="DUF1549" evidence="3">
    <location>
        <begin position="66"/>
        <end position="274"/>
    </location>
</feature>
<evidence type="ECO:0000313" key="5">
    <source>
        <dbReference type="EMBL" id="MBK1818055.1"/>
    </source>
</evidence>
<comment type="caution">
    <text evidence="5">The sequence shown here is derived from an EMBL/GenBank/DDBJ whole genome shotgun (WGS) entry which is preliminary data.</text>
</comment>
<keyword evidence="6" id="KW-1185">Reference proteome</keyword>
<dbReference type="Proteomes" id="UP000600139">
    <property type="component" value="Unassembled WGS sequence"/>
</dbReference>
<dbReference type="EMBL" id="JAENIK010000013">
    <property type="protein sequence ID" value="MBK1818055.1"/>
    <property type="molecule type" value="Genomic_DNA"/>
</dbReference>
<gene>
    <name evidence="5" type="ORF">JIN84_20700</name>
</gene>
<evidence type="ECO:0000256" key="1">
    <source>
        <dbReference type="SAM" id="MobiDB-lite"/>
    </source>
</evidence>
<dbReference type="PANTHER" id="PTHR35889">
    <property type="entry name" value="CYCLOINULO-OLIGOSACCHARIDE FRUCTANOTRANSFERASE-RELATED"/>
    <property type="match status" value="1"/>
</dbReference>
<dbReference type="RefSeq" id="WP_200353010.1">
    <property type="nucleotide sequence ID" value="NZ_BAABHZ010000002.1"/>
</dbReference>
<protein>
    <submittedName>
        <fullName evidence="5">DUF1553 domain-containing protein</fullName>
    </submittedName>
</protein>
<reference evidence="5" key="1">
    <citation type="submission" date="2021-01" db="EMBL/GenBank/DDBJ databases">
        <title>Modified the classification status of verrucomicrobia.</title>
        <authorList>
            <person name="Feng X."/>
        </authorList>
    </citation>
    <scope>NUCLEOTIDE SEQUENCE</scope>
    <source>
        <strain evidence="5">JCM 18052</strain>
    </source>
</reference>
<feature type="chain" id="PRO_5036859714" evidence="2">
    <location>
        <begin position="38"/>
        <end position="731"/>
    </location>
</feature>
<evidence type="ECO:0000256" key="2">
    <source>
        <dbReference type="SAM" id="SignalP"/>
    </source>
</evidence>
<accession>A0A934R9P1</accession>
<evidence type="ECO:0000259" key="3">
    <source>
        <dbReference type="Pfam" id="PF07583"/>
    </source>
</evidence>
<dbReference type="InterPro" id="IPR022655">
    <property type="entry name" value="DUF1553"/>
</dbReference>
<dbReference type="AlphaFoldDB" id="A0A934R9P1"/>
<dbReference type="Pfam" id="PF07587">
    <property type="entry name" value="PSD1"/>
    <property type="match status" value="1"/>
</dbReference>
<feature type="domain" description="DUF1553" evidence="4">
    <location>
        <begin position="450"/>
        <end position="707"/>
    </location>
</feature>
<organism evidence="5 6">
    <name type="scientific">Luteolibacter yonseiensis</name>
    <dbReference type="NCBI Taxonomy" id="1144680"/>
    <lineage>
        <taxon>Bacteria</taxon>
        <taxon>Pseudomonadati</taxon>
        <taxon>Verrucomicrobiota</taxon>
        <taxon>Verrucomicrobiia</taxon>
        <taxon>Verrucomicrobiales</taxon>
        <taxon>Verrucomicrobiaceae</taxon>
        <taxon>Luteolibacter</taxon>
    </lineage>
</organism>
<dbReference type="Pfam" id="PF07583">
    <property type="entry name" value="PSCyt2"/>
    <property type="match status" value="1"/>
</dbReference>
<keyword evidence="2" id="KW-0732">Signal</keyword>
<feature type="region of interest" description="Disordered" evidence="1">
    <location>
        <begin position="578"/>
        <end position="603"/>
    </location>
</feature>
<evidence type="ECO:0000259" key="4">
    <source>
        <dbReference type="Pfam" id="PF07587"/>
    </source>
</evidence>
<sequence>MMRLSLAKLVRCRVRSRRVGVMLAGVAVVAGANHSFAADNPGDLLWSLAPVNRPVVPEGDAAMTNPIDRFLEAERVAKGLGMVGPADKLTLLRRVHLDLTGLPPSPEEQEAFLTDTSPEAYEKVVDRLLAGEQHAVRYARRWLDVLRYADVDEKMGPGSGIHLWRDWVVNSIRDDLPYDQFVQLQLTGRRVGERTQMSDTGFRSRKEPRPGDVFALGFLARGVGADPQDLAINAVDTVSTAFMGLTIGCAKCHDHKFDPVSQVDYYSMKALFDPLVAKKVNLASSADLVAAGRAMEETQKKRAPHEKELAAFLDPYKSKLREERIQMLPPEVQAVIRKPEKERTVEEQKTADDYFPILRIDDGKIEEVLPAEMVGRYRDLKRQVEEAGRGNSAPELPAFTTVDVDRGREQMKSYILTSGEPARPELQNEVKPGWPFAAGDYDFRDGRIEAFADWLTNPSNPLFARVAVNRLWQWHFGVGLQKLPSDFGLQSDGPSHPALLDWLASEFVKQGYSMKQMNRLMVTSQAYRMSSEVPPESMANHKIDPDDTYLWHFRLQRLEAEPIWDSIHAAAGNLDLQVGGRSFDPNGGGQGRRGGDDASRTNASVKRRAAYMIRGYAPSRDVTPGFLQSFDVDDGRVPCPVRTQTVTAPQSLFLMNSPEIEAATNGLAERLKNESGGDLNRAVDLAYRLTIARPPSAPEIDRATAYLEGDPERLKPFSWLLFNLDEFTYVR</sequence>
<proteinExistence type="predicted"/>
<evidence type="ECO:0000313" key="6">
    <source>
        <dbReference type="Proteomes" id="UP000600139"/>
    </source>
</evidence>
<dbReference type="PANTHER" id="PTHR35889:SF3">
    <property type="entry name" value="F-BOX DOMAIN-CONTAINING PROTEIN"/>
    <property type="match status" value="1"/>
</dbReference>
<name>A0A934R9P1_9BACT</name>
<feature type="signal peptide" evidence="2">
    <location>
        <begin position="1"/>
        <end position="37"/>
    </location>
</feature>